<dbReference type="Gene3D" id="3.20.20.30">
    <property type="entry name" value="Luciferase-like domain"/>
    <property type="match status" value="1"/>
</dbReference>
<evidence type="ECO:0000259" key="5">
    <source>
        <dbReference type="Pfam" id="PF00296"/>
    </source>
</evidence>
<dbReference type="GO" id="GO:0008726">
    <property type="term" value="F:alkanesulfonate monooxygenase activity"/>
    <property type="evidence" value="ECO:0007669"/>
    <property type="project" value="TreeGrafter"/>
</dbReference>
<dbReference type="InterPro" id="IPR050172">
    <property type="entry name" value="SsuD_RutA_monooxygenase"/>
</dbReference>
<keyword evidence="1" id="KW-0285">Flavoprotein</keyword>
<dbReference type="HOGENOM" id="CLU_547237_0_0_11"/>
<keyword evidence="3" id="KW-0560">Oxidoreductase</keyword>
<dbReference type="EMBL" id="CP001737">
    <property type="protein sequence ID" value="ACV76944.1"/>
    <property type="molecule type" value="Genomic_DNA"/>
</dbReference>
<dbReference type="InterPro" id="IPR036661">
    <property type="entry name" value="Luciferase-like_sf"/>
</dbReference>
<evidence type="ECO:0000313" key="6">
    <source>
        <dbReference type="EMBL" id="ACV76944.1"/>
    </source>
</evidence>
<dbReference type="PANTHER" id="PTHR42847:SF4">
    <property type="entry name" value="ALKANESULFONATE MONOOXYGENASE-RELATED"/>
    <property type="match status" value="1"/>
</dbReference>
<reference evidence="6 7" key="2">
    <citation type="journal article" date="2010" name="Stand. Genomic Sci.">
        <title>Complete genome sequence of Nakamurella multipartita type strain (Y-104).</title>
        <authorList>
            <person name="Tice H."/>
            <person name="Mayilraj S."/>
            <person name="Sims D."/>
            <person name="Lapidus A."/>
            <person name="Nolan M."/>
            <person name="Lucas S."/>
            <person name="Glavina Del Rio T."/>
            <person name="Copeland A."/>
            <person name="Cheng J.F."/>
            <person name="Meincke L."/>
            <person name="Bruce D."/>
            <person name="Goodwin L."/>
            <person name="Pitluck S."/>
            <person name="Ivanova N."/>
            <person name="Mavromatis K."/>
            <person name="Ovchinnikova G."/>
            <person name="Pati A."/>
            <person name="Chen A."/>
            <person name="Palaniappan K."/>
            <person name="Land M."/>
            <person name="Hauser L."/>
            <person name="Chang Y.J."/>
            <person name="Jeffries C.D."/>
            <person name="Detter J.C."/>
            <person name="Brettin T."/>
            <person name="Rohde M."/>
            <person name="Goker M."/>
            <person name="Bristow J."/>
            <person name="Eisen J.A."/>
            <person name="Markowitz V."/>
            <person name="Hugenholtz P."/>
            <person name="Kyrpides N.C."/>
            <person name="Klenk H.P."/>
            <person name="Chen F."/>
        </authorList>
    </citation>
    <scope>NUCLEOTIDE SEQUENCE [LARGE SCALE GENOMIC DNA]</scope>
    <source>
        <strain evidence="7">ATCC 700099 / DSM 44233 / CIP 104796 / JCM 9543 / NBRC 105858 / Y-104</strain>
    </source>
</reference>
<dbReference type="RefSeq" id="WP_015745862.1">
    <property type="nucleotide sequence ID" value="NC_013235.1"/>
</dbReference>
<evidence type="ECO:0000256" key="4">
    <source>
        <dbReference type="ARBA" id="ARBA00023033"/>
    </source>
</evidence>
<dbReference type="GO" id="GO:0046306">
    <property type="term" value="P:alkanesulfonate catabolic process"/>
    <property type="evidence" value="ECO:0007669"/>
    <property type="project" value="TreeGrafter"/>
</dbReference>
<dbReference type="STRING" id="479431.Namu_0526"/>
<proteinExistence type="predicted"/>
<feature type="domain" description="Luciferase-like" evidence="5">
    <location>
        <begin position="194"/>
        <end position="451"/>
    </location>
</feature>
<keyword evidence="7" id="KW-1185">Reference proteome</keyword>
<keyword evidence="2" id="KW-0288">FMN</keyword>
<dbReference type="Pfam" id="PF00296">
    <property type="entry name" value="Bac_luciferase"/>
    <property type="match status" value="1"/>
</dbReference>
<dbReference type="PANTHER" id="PTHR42847">
    <property type="entry name" value="ALKANESULFONATE MONOOXYGENASE"/>
    <property type="match status" value="1"/>
</dbReference>
<dbReference type="eggNOG" id="COG2141">
    <property type="taxonomic scope" value="Bacteria"/>
</dbReference>
<dbReference type="KEGG" id="nml:Namu_0526"/>
<sequence>MIDLPRPALVVLVGPSGAGKTTWARTHFAANEVVSADALRATVGSGEGDLDASVDAFAVLDTVVAARLRRGLTTVIDTLGLDGDRRRTAVALGRRAGLPCVAVVFTTALEVCRTRNRARDRPVPAPALRSQHRRTAEIELGDDGFDRILRVDTAGEPVRAGVAAAGPAPPPRPGLRFGLQVSAFGWGADPRGWLRDVAVAAERAGFAALSVMDHLLQIPQVGRAWDPIPEAYVTLGYLAGVTERIELGPLVTPVTFRSAPLLAKMLATLDTVAPGRVFCGLGAGWYAREHAAYGLPGSAFEAIDLPSPRARLDALEETIGVLRAFWGAGTKPYGPFPETTCYPRPGPIPILVGGGGERHTLRIAATLADGCNLPSTVDLDRKLAVFRAHAVAAGRDPAGLRITVLDVPIVGADPDAVARLVERHRGRSKATAYAAAHHAGTPDAHVARYTRLAEAGVDTVFVSLPDLSGPAEIEQFAPVISAFG</sequence>
<dbReference type="eggNOG" id="COG4639">
    <property type="taxonomic scope" value="Bacteria"/>
</dbReference>
<dbReference type="SUPFAM" id="SSF52540">
    <property type="entry name" value="P-loop containing nucleoside triphosphate hydrolases"/>
    <property type="match status" value="1"/>
</dbReference>
<protein>
    <submittedName>
        <fullName evidence="6">Luciferase-like monooxygenase</fullName>
    </submittedName>
</protein>
<keyword evidence="4 6" id="KW-0503">Monooxygenase</keyword>
<dbReference type="InterPro" id="IPR027417">
    <property type="entry name" value="P-loop_NTPase"/>
</dbReference>
<dbReference type="Proteomes" id="UP000002218">
    <property type="component" value="Chromosome"/>
</dbReference>
<evidence type="ECO:0000256" key="1">
    <source>
        <dbReference type="ARBA" id="ARBA00022630"/>
    </source>
</evidence>
<evidence type="ECO:0000313" key="7">
    <source>
        <dbReference type="Proteomes" id="UP000002218"/>
    </source>
</evidence>
<evidence type="ECO:0000256" key="2">
    <source>
        <dbReference type="ARBA" id="ARBA00022643"/>
    </source>
</evidence>
<name>C8X775_NAKMY</name>
<reference evidence="7" key="1">
    <citation type="submission" date="2009-09" db="EMBL/GenBank/DDBJ databases">
        <title>The complete genome of Nakamurella multipartita DSM 44233.</title>
        <authorList>
            <consortium name="US DOE Joint Genome Institute (JGI-PGF)"/>
            <person name="Lucas S."/>
            <person name="Copeland A."/>
            <person name="Lapidus A."/>
            <person name="Glavina del Rio T."/>
            <person name="Dalin E."/>
            <person name="Tice H."/>
            <person name="Bruce D."/>
            <person name="Goodwin L."/>
            <person name="Pitluck S."/>
            <person name="Kyrpides N."/>
            <person name="Mavromatis K."/>
            <person name="Ivanova N."/>
            <person name="Ovchinnikova G."/>
            <person name="Sims D."/>
            <person name="Meincke L."/>
            <person name="Brettin T."/>
            <person name="Detter J.C."/>
            <person name="Han C."/>
            <person name="Larimer F."/>
            <person name="Land M."/>
            <person name="Hauser L."/>
            <person name="Markowitz V."/>
            <person name="Cheng J.-F."/>
            <person name="Hugenholtz P."/>
            <person name="Woyke T."/>
            <person name="Wu D."/>
            <person name="Klenk H.-P."/>
            <person name="Eisen J.A."/>
        </authorList>
    </citation>
    <scope>NUCLEOTIDE SEQUENCE [LARGE SCALE GENOMIC DNA]</scope>
    <source>
        <strain evidence="7">ATCC 700099 / DSM 44233 / CIP 104796 / JCM 9543 / NBRC 105858 / Y-104</strain>
    </source>
</reference>
<dbReference type="Pfam" id="PF13671">
    <property type="entry name" value="AAA_33"/>
    <property type="match status" value="1"/>
</dbReference>
<dbReference type="AlphaFoldDB" id="C8X775"/>
<dbReference type="InterPro" id="IPR011251">
    <property type="entry name" value="Luciferase-like_dom"/>
</dbReference>
<organism evidence="6 7">
    <name type="scientific">Nakamurella multipartita (strain ATCC 700099 / DSM 44233 / CIP 104796 / JCM 9543 / NBRC 105858 / Y-104)</name>
    <name type="common">Microsphaera multipartita</name>
    <dbReference type="NCBI Taxonomy" id="479431"/>
    <lineage>
        <taxon>Bacteria</taxon>
        <taxon>Bacillati</taxon>
        <taxon>Actinomycetota</taxon>
        <taxon>Actinomycetes</taxon>
        <taxon>Nakamurellales</taxon>
        <taxon>Nakamurellaceae</taxon>
        <taxon>Nakamurella</taxon>
    </lineage>
</organism>
<dbReference type="Gene3D" id="3.40.50.300">
    <property type="entry name" value="P-loop containing nucleotide triphosphate hydrolases"/>
    <property type="match status" value="1"/>
</dbReference>
<gene>
    <name evidence="6" type="ordered locus">Namu_0526</name>
</gene>
<accession>C8X775</accession>
<dbReference type="SUPFAM" id="SSF51679">
    <property type="entry name" value="Bacterial luciferase-like"/>
    <property type="match status" value="1"/>
</dbReference>
<dbReference type="InParanoid" id="C8X775"/>
<evidence type="ECO:0000256" key="3">
    <source>
        <dbReference type="ARBA" id="ARBA00023002"/>
    </source>
</evidence>